<dbReference type="SUPFAM" id="SSF52047">
    <property type="entry name" value="RNI-like"/>
    <property type="match status" value="1"/>
</dbReference>
<evidence type="ECO:0008006" key="6">
    <source>
        <dbReference type="Google" id="ProtNLM"/>
    </source>
</evidence>
<proteinExistence type="predicted"/>
<feature type="compositionally biased region" description="Basic and acidic residues" evidence="3">
    <location>
        <begin position="40"/>
        <end position="61"/>
    </location>
</feature>
<sequence length="821" mass="89846">MEKDSNESELSGHRVKERKSYSSDLDEEASDGNSQQEVSEGDHQDREEEKEVNAVVDKAENNETQSTEITSNEAVHDADRESEVVAEDILLATANSSSRRSSRIMLDGSETIDAINESEMEIDDAAEEKIMAPESTIVDDAPKIAQESMVISFGAAAAGEEVRELRAYTQRPKCEQQNKVSEKVSPKADLKESIDSIGTVQLLKPGLLSTAMAKNEEENDRDGVPTVALSPTMNAKKRIDGNGDEEVGWRSDEYDLGMDDDSSSPPQKPGAFQIGTQQNGSLALSEEPDDSKQSPSNSPSSKLANSGRSTSAAVIDEESLQREFDNKLKADMMVSAEYDEADNKQGFWQKNASEICCVSVVVIAGLVIGLFVGLGQASSRNVGNITKAPTTSPTLLDDDQYLQVLFSSISGDEVFRNPSSPQSKAFKMISRESHDDIFDVREIGDQYLAERYALRVLYYSTGGDAWLINDHNFNSTLNTCSWMNVTQGNRLLCNDLGEVTDLFLNAVGLNGTIPSELGVLSSLSELSLAKNSLYGTIPSSLGEMKDMKFMQLALNSISGSIPSSFERFAKLERFIMHVNRLSGSLPNLWGDEFRRLRINRNKINGTIPEMPKQMALDWFQVSDNAFTGTLPLNLATQSRLITLAISNNRFEGTIPNEYSALTLMENFVVDGNMLYGTLPSMLGRMTAVDWFWVHGNNFSGSLPASFETMTNATQMKYHNNNFNGTLPDEWSALESLVSLEVFNNPYLEGTVPSSYIGLEALKSFALAGTRISGGLSDTLCNTQELDSLSAECGGATPFIECPCCTTCCDGDFCALQNLNET</sequence>
<gene>
    <name evidence="4" type="ORF">CYCCA115_LOCUS3358</name>
</gene>
<feature type="region of interest" description="Disordered" evidence="3">
    <location>
        <begin position="169"/>
        <end position="190"/>
    </location>
</feature>
<keyword evidence="5" id="KW-1185">Reference proteome</keyword>
<keyword evidence="1" id="KW-0433">Leucine-rich repeat</keyword>
<evidence type="ECO:0000256" key="1">
    <source>
        <dbReference type="ARBA" id="ARBA00022614"/>
    </source>
</evidence>
<dbReference type="EMBL" id="CAKOGP040000280">
    <property type="protein sequence ID" value="CAJ1933555.1"/>
    <property type="molecule type" value="Genomic_DNA"/>
</dbReference>
<feature type="region of interest" description="Disordered" evidence="3">
    <location>
        <begin position="211"/>
        <end position="318"/>
    </location>
</feature>
<dbReference type="Proteomes" id="UP001295423">
    <property type="component" value="Unassembled WGS sequence"/>
</dbReference>
<evidence type="ECO:0000313" key="5">
    <source>
        <dbReference type="Proteomes" id="UP001295423"/>
    </source>
</evidence>
<organism evidence="4 5">
    <name type="scientific">Cylindrotheca closterium</name>
    <dbReference type="NCBI Taxonomy" id="2856"/>
    <lineage>
        <taxon>Eukaryota</taxon>
        <taxon>Sar</taxon>
        <taxon>Stramenopiles</taxon>
        <taxon>Ochrophyta</taxon>
        <taxon>Bacillariophyta</taxon>
        <taxon>Bacillariophyceae</taxon>
        <taxon>Bacillariophycidae</taxon>
        <taxon>Bacillariales</taxon>
        <taxon>Bacillariaceae</taxon>
        <taxon>Cylindrotheca</taxon>
    </lineage>
</organism>
<name>A0AAD2CFR2_9STRA</name>
<dbReference type="InterPro" id="IPR050647">
    <property type="entry name" value="Plant_LRR-RLKs"/>
</dbReference>
<protein>
    <recommendedName>
        <fullName evidence="6">L domain-like protein</fullName>
    </recommendedName>
</protein>
<dbReference type="AlphaFoldDB" id="A0AAD2CFR2"/>
<dbReference type="Gene3D" id="3.80.10.10">
    <property type="entry name" value="Ribonuclease Inhibitor"/>
    <property type="match status" value="2"/>
</dbReference>
<dbReference type="InterPro" id="IPR032675">
    <property type="entry name" value="LRR_dom_sf"/>
</dbReference>
<dbReference type="FunFam" id="3.80.10.10:FF:000041">
    <property type="entry name" value="LRR receptor-like serine/threonine-protein kinase ERECTA"/>
    <property type="match status" value="1"/>
</dbReference>
<feature type="compositionally biased region" description="Low complexity" evidence="3">
    <location>
        <begin position="293"/>
        <end position="306"/>
    </location>
</feature>
<feature type="compositionally biased region" description="Polar residues" evidence="3">
    <location>
        <begin position="62"/>
        <end position="73"/>
    </location>
</feature>
<accession>A0AAD2CFR2</accession>
<feature type="compositionally biased region" description="Basic and acidic residues" evidence="3">
    <location>
        <begin position="237"/>
        <end position="253"/>
    </location>
</feature>
<feature type="compositionally biased region" description="Basic and acidic residues" evidence="3">
    <location>
        <begin position="1"/>
        <end position="21"/>
    </location>
</feature>
<reference evidence="4" key="1">
    <citation type="submission" date="2023-08" db="EMBL/GenBank/DDBJ databases">
        <authorList>
            <person name="Audoor S."/>
            <person name="Bilcke G."/>
        </authorList>
    </citation>
    <scope>NUCLEOTIDE SEQUENCE</scope>
</reference>
<feature type="region of interest" description="Disordered" evidence="3">
    <location>
        <begin position="1"/>
        <end position="81"/>
    </location>
</feature>
<keyword evidence="2" id="KW-0677">Repeat</keyword>
<comment type="caution">
    <text evidence="4">The sequence shown here is derived from an EMBL/GenBank/DDBJ whole genome shotgun (WGS) entry which is preliminary data.</text>
</comment>
<evidence type="ECO:0000256" key="2">
    <source>
        <dbReference type="ARBA" id="ARBA00022737"/>
    </source>
</evidence>
<evidence type="ECO:0000256" key="3">
    <source>
        <dbReference type="SAM" id="MobiDB-lite"/>
    </source>
</evidence>
<evidence type="ECO:0000313" key="4">
    <source>
        <dbReference type="EMBL" id="CAJ1933555.1"/>
    </source>
</evidence>
<dbReference type="PANTHER" id="PTHR48056">
    <property type="entry name" value="LRR RECEPTOR-LIKE SERINE/THREONINE-PROTEIN KINASE-RELATED"/>
    <property type="match status" value="1"/>
</dbReference>